<evidence type="ECO:0000313" key="4">
    <source>
        <dbReference type="EMBL" id="KAL1497931.1"/>
    </source>
</evidence>
<dbReference type="Proteomes" id="UP001566132">
    <property type="component" value="Unassembled WGS sequence"/>
</dbReference>
<dbReference type="PANTHER" id="PTHR12452">
    <property type="entry name" value="42-9-9 PROTEIN-RELATED"/>
    <property type="match status" value="1"/>
</dbReference>
<proteinExistence type="inferred from homology"/>
<name>A0ABD1ENK5_HYPHA</name>
<accession>A0ABD1ENK5</accession>
<dbReference type="EMBL" id="JBDJPC010000006">
    <property type="protein sequence ID" value="KAL1497931.1"/>
    <property type="molecule type" value="Genomic_DNA"/>
</dbReference>
<evidence type="ECO:0000313" key="5">
    <source>
        <dbReference type="Proteomes" id="UP001566132"/>
    </source>
</evidence>
<dbReference type="Pfam" id="PF06110">
    <property type="entry name" value="TXD17-like_Trx"/>
    <property type="match status" value="1"/>
</dbReference>
<dbReference type="SUPFAM" id="SSF52833">
    <property type="entry name" value="Thioredoxin-like"/>
    <property type="match status" value="1"/>
</dbReference>
<gene>
    <name evidence="4" type="ORF">ABEB36_008811</name>
</gene>
<organism evidence="4 5">
    <name type="scientific">Hypothenemus hampei</name>
    <name type="common">Coffee berry borer</name>
    <dbReference type="NCBI Taxonomy" id="57062"/>
    <lineage>
        <taxon>Eukaryota</taxon>
        <taxon>Metazoa</taxon>
        <taxon>Ecdysozoa</taxon>
        <taxon>Arthropoda</taxon>
        <taxon>Hexapoda</taxon>
        <taxon>Insecta</taxon>
        <taxon>Pterygota</taxon>
        <taxon>Neoptera</taxon>
        <taxon>Endopterygota</taxon>
        <taxon>Coleoptera</taxon>
        <taxon>Polyphaga</taxon>
        <taxon>Cucujiformia</taxon>
        <taxon>Curculionidae</taxon>
        <taxon>Scolytinae</taxon>
        <taxon>Hypothenemus</taxon>
    </lineage>
</organism>
<dbReference type="InterPro" id="IPR010357">
    <property type="entry name" value="TXNDC17_dom"/>
</dbReference>
<reference evidence="4 5" key="1">
    <citation type="submission" date="2024-05" db="EMBL/GenBank/DDBJ databases">
        <title>Genetic variation in Jamaican populations of the coffee berry borer (Hypothenemus hampei).</title>
        <authorList>
            <person name="Errbii M."/>
            <person name="Myrie A."/>
        </authorList>
    </citation>
    <scope>NUCLEOTIDE SEQUENCE [LARGE SCALE GENOMIC DNA]</scope>
    <source>
        <strain evidence="4">JA-Hopewell-2020-01-JO</strain>
        <tissue evidence="4">Whole body</tissue>
    </source>
</reference>
<comment type="caution">
    <text evidence="4">The sequence shown here is derived from an EMBL/GenBank/DDBJ whole genome shotgun (WGS) entry which is preliminary data.</text>
</comment>
<sequence>MTMNSLSQETSISGKSRDYSGNIKLDTYNYKEYLDALENLNQVKSIYIFYMGTESSSSGYSWCPLCSEVEQILDKRFADLSDSVLIKAHVGVQDEWENKTNHFKTDKELRLKVIPTFLKYKTPKRLEGQYCLKVELLNLIFEDECEY</sequence>
<dbReference type="InterPro" id="IPR036249">
    <property type="entry name" value="Thioredoxin-like_sf"/>
</dbReference>
<keyword evidence="5" id="KW-1185">Reference proteome</keyword>
<evidence type="ECO:0000256" key="2">
    <source>
        <dbReference type="ARBA" id="ARBA00016949"/>
    </source>
</evidence>
<comment type="similarity">
    <text evidence="1">Belongs to the thioredoxin family.</text>
</comment>
<protein>
    <recommendedName>
        <fullName evidence="2">Thioredoxin domain-containing protein 17</fullName>
    </recommendedName>
</protein>
<evidence type="ECO:0000259" key="3">
    <source>
        <dbReference type="Pfam" id="PF06110"/>
    </source>
</evidence>
<evidence type="ECO:0000256" key="1">
    <source>
        <dbReference type="ARBA" id="ARBA00008987"/>
    </source>
</evidence>
<dbReference type="Gene3D" id="3.40.30.10">
    <property type="entry name" value="Glutaredoxin"/>
    <property type="match status" value="1"/>
</dbReference>
<dbReference type="AlphaFoldDB" id="A0ABD1ENK5"/>
<dbReference type="InterPro" id="IPR045108">
    <property type="entry name" value="TXNDC17-like"/>
</dbReference>
<dbReference type="PANTHER" id="PTHR12452:SF0">
    <property type="entry name" value="THIOREDOXIN DOMAIN-CONTAINING PROTEIN 17"/>
    <property type="match status" value="1"/>
</dbReference>
<feature type="domain" description="Thioredoxin" evidence="3">
    <location>
        <begin position="29"/>
        <end position="143"/>
    </location>
</feature>